<keyword evidence="9" id="KW-0808">Transferase</keyword>
<evidence type="ECO:0000256" key="3">
    <source>
        <dbReference type="ARBA" id="ARBA00022692"/>
    </source>
</evidence>
<dbReference type="EMBL" id="PDCK01000042">
    <property type="protein sequence ID" value="PRQ37330.1"/>
    <property type="molecule type" value="Genomic_DNA"/>
</dbReference>
<evidence type="ECO:0000256" key="1">
    <source>
        <dbReference type="ARBA" id="ARBA00004479"/>
    </source>
</evidence>
<feature type="domain" description="Protein kinase" evidence="8">
    <location>
        <begin position="1"/>
        <end position="224"/>
    </location>
</feature>
<comment type="caution">
    <text evidence="9">The sequence shown here is derived from an EMBL/GenBank/DDBJ whole genome shotgun (WGS) entry which is preliminary data.</text>
</comment>
<keyword evidence="2" id="KW-0418">Kinase</keyword>
<evidence type="ECO:0000256" key="5">
    <source>
        <dbReference type="ARBA" id="ARBA00022989"/>
    </source>
</evidence>
<dbReference type="SUPFAM" id="SSF56112">
    <property type="entry name" value="Protein kinase-like (PK-like)"/>
    <property type="match status" value="1"/>
</dbReference>
<dbReference type="OMA" id="NRENKHI"/>
<keyword evidence="7" id="KW-0325">Glycoprotein</keyword>
<sequence>MSNGSLDKFLFHGNKILGFKKSHEIAVGTTKRIAYLHEECQQQIVHYDIKPEKIVLDENFFPKVADFGLAKLFNRDKTHISMTGFGMLLFEIIGRRRNLDDNLPESQDWFPRWGWKKFEAAELGELVLVCGIDEKDKEAAERMLKVAICCVQYRPELRPLMSVVVKMLEGEIEIPRPSINPIQYSFPGTLVMVSYSTSIFDTDTSQTATRVMNSSQTTTSVEGH</sequence>
<keyword evidence="5" id="KW-1133">Transmembrane helix</keyword>
<evidence type="ECO:0000256" key="6">
    <source>
        <dbReference type="ARBA" id="ARBA00023136"/>
    </source>
</evidence>
<keyword evidence="6" id="KW-0472">Membrane</keyword>
<evidence type="ECO:0000256" key="7">
    <source>
        <dbReference type="ARBA" id="ARBA00023180"/>
    </source>
</evidence>
<evidence type="ECO:0000259" key="8">
    <source>
        <dbReference type="PROSITE" id="PS50011"/>
    </source>
</evidence>
<reference evidence="9 10" key="1">
    <citation type="journal article" date="2018" name="Nat. Genet.">
        <title>The Rosa genome provides new insights in the design of modern roses.</title>
        <authorList>
            <person name="Bendahmane M."/>
        </authorList>
    </citation>
    <scope>NUCLEOTIDE SEQUENCE [LARGE SCALE GENOMIC DNA]</scope>
    <source>
        <strain evidence="10">cv. Old Blush</strain>
    </source>
</reference>
<evidence type="ECO:0000256" key="2">
    <source>
        <dbReference type="ARBA" id="ARBA00022527"/>
    </source>
</evidence>
<comment type="subcellular location">
    <subcellularLocation>
        <location evidence="1">Membrane</location>
        <topology evidence="1">Single-pass type I membrane protein</topology>
    </subcellularLocation>
</comment>
<dbReference type="PROSITE" id="PS50011">
    <property type="entry name" value="PROTEIN_KINASE_DOM"/>
    <property type="match status" value="1"/>
</dbReference>
<gene>
    <name evidence="9" type="ORF">RchiOBHm_Chr4g0401381</name>
</gene>
<dbReference type="Proteomes" id="UP000238479">
    <property type="component" value="Chromosome 4"/>
</dbReference>
<keyword evidence="10" id="KW-1185">Reference proteome</keyword>
<keyword evidence="4" id="KW-0732">Signal</keyword>
<dbReference type="GO" id="GO:0004674">
    <property type="term" value="F:protein serine/threonine kinase activity"/>
    <property type="evidence" value="ECO:0007669"/>
    <property type="project" value="UniProtKB-KW"/>
</dbReference>
<evidence type="ECO:0000256" key="4">
    <source>
        <dbReference type="ARBA" id="ARBA00022729"/>
    </source>
</evidence>
<dbReference type="Gene3D" id="1.10.510.10">
    <property type="entry name" value="Transferase(Phosphotransferase) domain 1"/>
    <property type="match status" value="2"/>
</dbReference>
<proteinExistence type="predicted"/>
<dbReference type="InterPro" id="IPR011009">
    <property type="entry name" value="Kinase-like_dom_sf"/>
</dbReference>
<accession>A0A2P6QT33</accession>
<protein>
    <recommendedName>
        <fullName evidence="8">Protein kinase domain-containing protein</fullName>
    </recommendedName>
</protein>
<name>A0A2P6QT33_ROSCH</name>
<dbReference type="PANTHER" id="PTHR27009">
    <property type="entry name" value="RUST RESISTANCE KINASE LR10-RELATED"/>
    <property type="match status" value="1"/>
</dbReference>
<keyword evidence="2" id="KW-0723">Serine/threonine-protein kinase</keyword>
<dbReference type="Gramene" id="PRQ37330">
    <property type="protein sequence ID" value="PRQ37330"/>
    <property type="gene ID" value="RchiOBHm_Chr4g0401381"/>
</dbReference>
<evidence type="ECO:0000313" key="10">
    <source>
        <dbReference type="Proteomes" id="UP000238479"/>
    </source>
</evidence>
<dbReference type="Pfam" id="PF00069">
    <property type="entry name" value="Pkinase"/>
    <property type="match status" value="1"/>
</dbReference>
<dbReference type="GO" id="GO:0016020">
    <property type="term" value="C:membrane"/>
    <property type="evidence" value="ECO:0007669"/>
    <property type="project" value="UniProtKB-SubCell"/>
</dbReference>
<dbReference type="GO" id="GO:0005524">
    <property type="term" value="F:ATP binding"/>
    <property type="evidence" value="ECO:0007669"/>
    <property type="project" value="InterPro"/>
</dbReference>
<dbReference type="AlphaFoldDB" id="A0A2P6QT33"/>
<evidence type="ECO:0000313" key="9">
    <source>
        <dbReference type="EMBL" id="PRQ37330.1"/>
    </source>
</evidence>
<organism evidence="9 10">
    <name type="scientific">Rosa chinensis</name>
    <name type="common">China rose</name>
    <dbReference type="NCBI Taxonomy" id="74649"/>
    <lineage>
        <taxon>Eukaryota</taxon>
        <taxon>Viridiplantae</taxon>
        <taxon>Streptophyta</taxon>
        <taxon>Embryophyta</taxon>
        <taxon>Tracheophyta</taxon>
        <taxon>Spermatophyta</taxon>
        <taxon>Magnoliopsida</taxon>
        <taxon>eudicotyledons</taxon>
        <taxon>Gunneridae</taxon>
        <taxon>Pentapetalae</taxon>
        <taxon>rosids</taxon>
        <taxon>fabids</taxon>
        <taxon>Rosales</taxon>
        <taxon>Rosaceae</taxon>
        <taxon>Rosoideae</taxon>
        <taxon>Rosoideae incertae sedis</taxon>
        <taxon>Rosa</taxon>
    </lineage>
</organism>
<dbReference type="InterPro" id="IPR045874">
    <property type="entry name" value="LRK10/LRL21-25-like"/>
</dbReference>
<dbReference type="InterPro" id="IPR000719">
    <property type="entry name" value="Prot_kinase_dom"/>
</dbReference>
<keyword evidence="3" id="KW-0812">Transmembrane</keyword>